<feature type="transmembrane region" description="Helical" evidence="1">
    <location>
        <begin position="28"/>
        <end position="50"/>
    </location>
</feature>
<sequence length="86" mass="9689">MPLVPSTAALPSPMTTFAYLREQEILNIVYIGLLVIEALMVVGVIIMALVKRVKFYKRLKAIRSATTSTTYATYNFTRVDTEKTML</sequence>
<accession>A0A9W8RTZ8</accession>
<gene>
    <name evidence="2" type="ORF">NW762_009969</name>
</gene>
<dbReference type="EMBL" id="JAOQAZ010000022">
    <property type="protein sequence ID" value="KAJ4254374.1"/>
    <property type="molecule type" value="Genomic_DNA"/>
</dbReference>
<proteinExistence type="predicted"/>
<protein>
    <submittedName>
        <fullName evidence="2">Uncharacterized protein</fullName>
    </submittedName>
</protein>
<keyword evidence="1" id="KW-0812">Transmembrane</keyword>
<evidence type="ECO:0000313" key="3">
    <source>
        <dbReference type="Proteomes" id="UP001152049"/>
    </source>
</evidence>
<organism evidence="2 3">
    <name type="scientific">Fusarium torreyae</name>
    <dbReference type="NCBI Taxonomy" id="1237075"/>
    <lineage>
        <taxon>Eukaryota</taxon>
        <taxon>Fungi</taxon>
        <taxon>Dikarya</taxon>
        <taxon>Ascomycota</taxon>
        <taxon>Pezizomycotina</taxon>
        <taxon>Sordariomycetes</taxon>
        <taxon>Hypocreomycetidae</taxon>
        <taxon>Hypocreales</taxon>
        <taxon>Nectriaceae</taxon>
        <taxon>Fusarium</taxon>
    </lineage>
</organism>
<dbReference type="Proteomes" id="UP001152049">
    <property type="component" value="Unassembled WGS sequence"/>
</dbReference>
<keyword evidence="1" id="KW-0472">Membrane</keyword>
<dbReference type="OrthoDB" id="4840990at2759"/>
<evidence type="ECO:0000256" key="1">
    <source>
        <dbReference type="SAM" id="Phobius"/>
    </source>
</evidence>
<dbReference type="AlphaFoldDB" id="A0A9W8RTZ8"/>
<evidence type="ECO:0000313" key="2">
    <source>
        <dbReference type="EMBL" id="KAJ4254374.1"/>
    </source>
</evidence>
<name>A0A9W8RTZ8_9HYPO</name>
<keyword evidence="1" id="KW-1133">Transmembrane helix</keyword>
<keyword evidence="3" id="KW-1185">Reference proteome</keyword>
<comment type="caution">
    <text evidence="2">The sequence shown here is derived from an EMBL/GenBank/DDBJ whole genome shotgun (WGS) entry which is preliminary data.</text>
</comment>
<reference evidence="2" key="1">
    <citation type="submission" date="2022-09" db="EMBL/GenBank/DDBJ databases">
        <title>Fusarium specimens isolated from Avocado Roots.</title>
        <authorList>
            <person name="Stajich J."/>
            <person name="Roper C."/>
            <person name="Heimlech-Rivalta G."/>
        </authorList>
    </citation>
    <scope>NUCLEOTIDE SEQUENCE</scope>
    <source>
        <strain evidence="2">CF00136</strain>
    </source>
</reference>